<gene>
    <name evidence="2" type="primary">LOC115728278</name>
</gene>
<dbReference type="GeneID" id="115728278"/>
<dbReference type="PANTHER" id="PTHR35095:SF1">
    <property type="entry name" value="OS05G0143300 PROTEIN"/>
    <property type="match status" value="1"/>
</dbReference>
<evidence type="ECO:0000313" key="1">
    <source>
        <dbReference type="Proteomes" id="UP000827889"/>
    </source>
</evidence>
<accession>A0ABM3HPT4</accession>
<reference evidence="2" key="1">
    <citation type="submission" date="2025-08" db="UniProtKB">
        <authorList>
            <consortium name="RefSeq"/>
        </authorList>
    </citation>
    <scope>IDENTIFICATION</scope>
    <source>
        <tissue evidence="2">Leaf</tissue>
    </source>
</reference>
<dbReference type="PANTHER" id="PTHR35095">
    <property type="entry name" value="OS05G0143300 PROTEIN"/>
    <property type="match status" value="1"/>
</dbReference>
<proteinExistence type="predicted"/>
<sequence length="193" mass="21479">MTMNSDGRVSITDGGAEMKDLLSSVAEFYLSRNLTRGRKLSMPVPYFIREIFDKLRTNIHGSSLKLEANAVAPVKSPEENMLKQLSRKQRAEKCSLRAASLFSVICKVAHGSVPFCPSKLLRTGFGFGPVWLSWAVNRPRDTVIYIGDNAGKLSLNEDVMVKKVHKSVREIHFGAATLIGLNMARYFVFSIVL</sequence>
<evidence type="ECO:0000313" key="2">
    <source>
        <dbReference type="RefSeq" id="XP_048138614.1"/>
    </source>
</evidence>
<name>A0ABM3HPT4_9MYRT</name>
<dbReference type="RefSeq" id="XP_048138614.1">
    <property type="nucleotide sequence ID" value="XM_048282657.1"/>
</dbReference>
<dbReference type="Proteomes" id="UP000827889">
    <property type="component" value="Chromosome 7"/>
</dbReference>
<protein>
    <submittedName>
        <fullName evidence="2">Uncharacterized protein LOC115728278</fullName>
    </submittedName>
</protein>
<organism evidence="1 2">
    <name type="scientific">Rhodamnia argentea</name>
    <dbReference type="NCBI Taxonomy" id="178133"/>
    <lineage>
        <taxon>Eukaryota</taxon>
        <taxon>Viridiplantae</taxon>
        <taxon>Streptophyta</taxon>
        <taxon>Embryophyta</taxon>
        <taxon>Tracheophyta</taxon>
        <taxon>Spermatophyta</taxon>
        <taxon>Magnoliopsida</taxon>
        <taxon>eudicotyledons</taxon>
        <taxon>Gunneridae</taxon>
        <taxon>Pentapetalae</taxon>
        <taxon>rosids</taxon>
        <taxon>malvids</taxon>
        <taxon>Myrtales</taxon>
        <taxon>Myrtaceae</taxon>
        <taxon>Myrtoideae</taxon>
        <taxon>Myrteae</taxon>
        <taxon>Australasian group</taxon>
        <taxon>Rhodamnia</taxon>
    </lineage>
</organism>
<keyword evidence="1" id="KW-1185">Reference proteome</keyword>